<protein>
    <submittedName>
        <fullName evidence="1">Uncharacterized protein</fullName>
    </submittedName>
</protein>
<proteinExistence type="predicted"/>
<evidence type="ECO:0000313" key="2">
    <source>
        <dbReference type="Proteomes" id="UP000031368"/>
    </source>
</evidence>
<name>A0A0B4XD17_9HYPH</name>
<gene>
    <name evidence="1" type="ORF">RGR602_PC00965</name>
</gene>
<keyword evidence="2" id="KW-1185">Reference proteome</keyword>
<sequence length="80" mass="9179">MAIVVLVSPFSTRFNESWQSGPPGYDQPATRTRCTECCCDFEESEAITLWFCRKHWLLTYRGPRPLGRLERPAKSALLLS</sequence>
<keyword evidence="1" id="KW-0614">Plasmid</keyword>
<evidence type="ECO:0000313" key="1">
    <source>
        <dbReference type="EMBL" id="AJD44996.1"/>
    </source>
</evidence>
<dbReference type="AlphaFoldDB" id="A0A0B4XD17"/>
<dbReference type="KEGG" id="rga:RGR602_PC00965"/>
<reference evidence="1 2" key="1">
    <citation type="submission" date="2013-11" db="EMBL/GenBank/DDBJ databases">
        <title>Complete genome sequence of Rhizobium gallicum bv. gallicum R602.</title>
        <authorList>
            <person name="Bustos P."/>
            <person name="Santamaria R.I."/>
            <person name="Lozano L."/>
            <person name="Acosta J.L."/>
            <person name="Ormeno-Orrillo E."/>
            <person name="Rogel M.A."/>
            <person name="Romero D."/>
            <person name="Cevallos M.A."/>
            <person name="Martinez-Romero E."/>
            <person name="Gonzalez V."/>
        </authorList>
    </citation>
    <scope>NUCLEOTIDE SEQUENCE [LARGE SCALE GENOMIC DNA]</scope>
    <source>
        <strain evidence="1 2">R602</strain>
        <plasmid evidence="1 2">pRgalR602c</plasmid>
    </source>
</reference>
<organism evidence="1 2">
    <name type="scientific">Rhizobium gallicum bv. gallicum R602sp</name>
    <dbReference type="NCBI Taxonomy" id="1041138"/>
    <lineage>
        <taxon>Bacteria</taxon>
        <taxon>Pseudomonadati</taxon>
        <taxon>Pseudomonadota</taxon>
        <taxon>Alphaproteobacteria</taxon>
        <taxon>Hyphomicrobiales</taxon>
        <taxon>Rhizobiaceae</taxon>
        <taxon>Rhizobium/Agrobacterium group</taxon>
        <taxon>Rhizobium</taxon>
    </lineage>
</organism>
<dbReference type="Proteomes" id="UP000031368">
    <property type="component" value="Plasmid pRgalR602c"/>
</dbReference>
<accession>A0A0B4XD17</accession>
<geneLocation type="plasmid" evidence="1 2">
    <name>pRgalR602c</name>
</geneLocation>
<dbReference type="HOGENOM" id="CLU_2587259_0_0_5"/>
<dbReference type="EMBL" id="CP006880">
    <property type="protein sequence ID" value="AJD44996.1"/>
    <property type="molecule type" value="Genomic_DNA"/>
</dbReference>